<dbReference type="EMBL" id="BMOK01000003">
    <property type="protein sequence ID" value="GGL47762.1"/>
    <property type="molecule type" value="Genomic_DNA"/>
</dbReference>
<organism evidence="2 3">
    <name type="scientific">Sporolactobacillus putidus</name>
    <dbReference type="NCBI Taxonomy" id="492735"/>
    <lineage>
        <taxon>Bacteria</taxon>
        <taxon>Bacillati</taxon>
        <taxon>Bacillota</taxon>
        <taxon>Bacilli</taxon>
        <taxon>Bacillales</taxon>
        <taxon>Sporolactobacillaceae</taxon>
        <taxon>Sporolactobacillus</taxon>
    </lineage>
</organism>
<name>A0A917RZY1_9BACL</name>
<dbReference type="Proteomes" id="UP000654670">
    <property type="component" value="Unassembled WGS sequence"/>
</dbReference>
<feature type="transmembrane region" description="Helical" evidence="1">
    <location>
        <begin position="53"/>
        <end position="79"/>
    </location>
</feature>
<dbReference type="Pfam" id="PF07155">
    <property type="entry name" value="ECF-ribofla_trS"/>
    <property type="match status" value="1"/>
</dbReference>
<evidence type="ECO:0000256" key="1">
    <source>
        <dbReference type="SAM" id="Phobius"/>
    </source>
</evidence>
<dbReference type="GO" id="GO:0016020">
    <property type="term" value="C:membrane"/>
    <property type="evidence" value="ECO:0007669"/>
    <property type="project" value="InterPro"/>
</dbReference>
<feature type="transmembrane region" description="Helical" evidence="1">
    <location>
        <begin position="91"/>
        <end position="115"/>
    </location>
</feature>
<keyword evidence="1" id="KW-0812">Transmembrane</keyword>
<gene>
    <name evidence="2" type="ORF">GCM10007968_09880</name>
</gene>
<reference evidence="2" key="2">
    <citation type="submission" date="2020-09" db="EMBL/GenBank/DDBJ databases">
        <authorList>
            <person name="Sun Q."/>
            <person name="Ohkuma M."/>
        </authorList>
    </citation>
    <scope>NUCLEOTIDE SEQUENCE</scope>
    <source>
        <strain evidence="2">JCM 15325</strain>
    </source>
</reference>
<comment type="caution">
    <text evidence="2">The sequence shown here is derived from an EMBL/GenBank/DDBJ whole genome shotgun (WGS) entry which is preliminary data.</text>
</comment>
<keyword evidence="3" id="KW-1185">Reference proteome</keyword>
<accession>A0A917RZY1</accession>
<feature type="transmembrane region" description="Helical" evidence="1">
    <location>
        <begin position="135"/>
        <end position="154"/>
    </location>
</feature>
<sequence length="164" mass="18200">MLKLRKLAVVSLLTAIAVVGRLLIHGVNIQPATLIIILTGWFLGWKAGLAEGIMVGLVTDLILGLGYWTPFQMAAWGLIGLISHFIPKKRALYIGWLAVSGYVFGFIMAFSYFLMSSNVWTVMAMYLSGLIFDTYHAVGNLMFGLLSPLLFKVFQKEQQALKIK</sequence>
<dbReference type="InterPro" id="IPR009825">
    <property type="entry name" value="ECF_substrate-spec-like"/>
</dbReference>
<evidence type="ECO:0000313" key="2">
    <source>
        <dbReference type="EMBL" id="GGL47762.1"/>
    </source>
</evidence>
<keyword evidence="1" id="KW-0472">Membrane</keyword>
<dbReference type="RefSeq" id="WP_188801973.1">
    <property type="nucleotide sequence ID" value="NZ_BMOK01000003.1"/>
</dbReference>
<evidence type="ECO:0000313" key="3">
    <source>
        <dbReference type="Proteomes" id="UP000654670"/>
    </source>
</evidence>
<dbReference type="AlphaFoldDB" id="A0A917RZY1"/>
<dbReference type="Gene3D" id="1.10.1760.20">
    <property type="match status" value="1"/>
</dbReference>
<keyword evidence="1" id="KW-1133">Transmembrane helix</keyword>
<reference evidence="2" key="1">
    <citation type="journal article" date="2014" name="Int. J. Syst. Evol. Microbiol.">
        <title>Complete genome sequence of Corynebacterium casei LMG S-19264T (=DSM 44701T), isolated from a smear-ripened cheese.</title>
        <authorList>
            <consortium name="US DOE Joint Genome Institute (JGI-PGF)"/>
            <person name="Walter F."/>
            <person name="Albersmeier A."/>
            <person name="Kalinowski J."/>
            <person name="Ruckert C."/>
        </authorList>
    </citation>
    <scope>NUCLEOTIDE SEQUENCE</scope>
    <source>
        <strain evidence="2">JCM 15325</strain>
    </source>
</reference>
<protein>
    <submittedName>
        <fullName evidence="2">Membrane protein</fullName>
    </submittedName>
</protein>
<proteinExistence type="predicted"/>